<dbReference type="RefSeq" id="WP_281811966.1">
    <property type="nucleotide sequence ID" value="NZ_BRLB01000001.1"/>
</dbReference>
<reference evidence="2" key="1">
    <citation type="submission" date="2022-06" db="EMBL/GenBank/DDBJ databases">
        <title>Vallitalea longa sp. nov., an anaerobic bacterium isolated from marine sediment.</title>
        <authorList>
            <person name="Hirano S."/>
            <person name="Terahara T."/>
            <person name="Mori K."/>
            <person name="Hamada M."/>
            <person name="Matsumoto R."/>
            <person name="Kobayashi T."/>
        </authorList>
    </citation>
    <scope>NUCLEOTIDE SEQUENCE</scope>
    <source>
        <strain evidence="2">SH18-1</strain>
    </source>
</reference>
<accession>A0A9W6DD31</accession>
<name>A0A9W6DD31_9FIRM</name>
<dbReference type="Gene3D" id="1.10.10.2840">
    <property type="entry name" value="PucR C-terminal helix-turn-helix domain"/>
    <property type="match status" value="1"/>
</dbReference>
<dbReference type="PANTHER" id="PTHR33744">
    <property type="entry name" value="CARBOHYDRATE DIACID REGULATOR"/>
    <property type="match status" value="1"/>
</dbReference>
<evidence type="ECO:0000259" key="1">
    <source>
        <dbReference type="Pfam" id="PF13556"/>
    </source>
</evidence>
<comment type="caution">
    <text evidence="2">The sequence shown here is derived from an EMBL/GenBank/DDBJ whole genome shotgun (WGS) entry which is preliminary data.</text>
</comment>
<dbReference type="EMBL" id="BRLB01000001">
    <property type="protein sequence ID" value="GKX28051.1"/>
    <property type="molecule type" value="Genomic_DNA"/>
</dbReference>
<evidence type="ECO:0000313" key="2">
    <source>
        <dbReference type="EMBL" id="GKX28051.1"/>
    </source>
</evidence>
<dbReference type="Proteomes" id="UP001144256">
    <property type="component" value="Unassembled WGS sequence"/>
</dbReference>
<sequence>MFTITNILSKLNKYKYSYNEPRNIDKLYSSIKLYSEQDQIVFFEDIIYIIKSSDLYKLVDMDLKDICLFVIDDYKSNLELVNNMEIVCFSKITNAQRLLNDSIKAINFYEITTKAQKAIIDALVNNRSVEHILEVASSFIKNPIILFNLSTNILAVSCKDVLISHGDEAIKENFAKGYNSYDIYQQYNISKIVNAVERSKTPYVHTRPGENIKRLLMRILVDGKMVAFLNIQELVKKFDEVDFFVMEFLAQVLSIKLQLIPNKIFFNDEPIENILIELIEDKFNSIEVFVERAKPYNWNLDKNFFLLNITRRYNNEKNMNDTNLLALKRYLDELLPYFKSVYYNGMLTMLIDLYDKISIPDTIEKTIVNFLKDNSLVAGLSCYFTNILDFSKYYKQTMNLIQMGSRLKNKDYLYKYEDFYFINILTNLEKVRDLKEFCIPQIYKLMEYDKINNSDLFHTLVVYLENSKNISESSSYLYIHKNTLRYRLSKISEILQMDIESGSDFVKLYMSIQIIKILQVD</sequence>
<keyword evidence="3" id="KW-1185">Reference proteome</keyword>
<dbReference type="Pfam" id="PF13556">
    <property type="entry name" value="HTH_30"/>
    <property type="match status" value="1"/>
</dbReference>
<evidence type="ECO:0000313" key="3">
    <source>
        <dbReference type="Proteomes" id="UP001144256"/>
    </source>
</evidence>
<dbReference type="AlphaFoldDB" id="A0A9W6DD31"/>
<feature type="domain" description="PucR C-terminal helix-turn-helix" evidence="1">
    <location>
        <begin position="456"/>
        <end position="513"/>
    </location>
</feature>
<organism evidence="2 3">
    <name type="scientific">Vallitalea longa</name>
    <dbReference type="NCBI Taxonomy" id="2936439"/>
    <lineage>
        <taxon>Bacteria</taxon>
        <taxon>Bacillati</taxon>
        <taxon>Bacillota</taxon>
        <taxon>Clostridia</taxon>
        <taxon>Lachnospirales</taxon>
        <taxon>Vallitaleaceae</taxon>
        <taxon>Vallitalea</taxon>
    </lineage>
</organism>
<protein>
    <recommendedName>
        <fullName evidence="1">PucR C-terminal helix-turn-helix domain-containing protein</fullName>
    </recommendedName>
</protein>
<proteinExistence type="predicted"/>
<gene>
    <name evidence="2" type="ORF">SH1V18_05310</name>
</gene>
<dbReference type="InterPro" id="IPR051448">
    <property type="entry name" value="CdaR-like_regulators"/>
</dbReference>
<dbReference type="InterPro" id="IPR042070">
    <property type="entry name" value="PucR_C-HTH_sf"/>
</dbReference>
<dbReference type="InterPro" id="IPR025736">
    <property type="entry name" value="PucR_C-HTH_dom"/>
</dbReference>